<comment type="caution">
    <text evidence="1">The sequence shown here is derived from an EMBL/GenBank/DDBJ whole genome shotgun (WGS) entry which is preliminary data.</text>
</comment>
<proteinExistence type="predicted"/>
<dbReference type="Proteomes" id="UP000253303">
    <property type="component" value="Unassembled WGS sequence"/>
</dbReference>
<keyword evidence="2" id="KW-1185">Reference proteome</keyword>
<gene>
    <name evidence="1" type="ORF">DP939_31530</name>
</gene>
<evidence type="ECO:0000313" key="1">
    <source>
        <dbReference type="EMBL" id="RBQ16153.1"/>
    </source>
</evidence>
<evidence type="ECO:0000313" key="2">
    <source>
        <dbReference type="Proteomes" id="UP000253303"/>
    </source>
</evidence>
<protein>
    <submittedName>
        <fullName evidence="1">Uncharacterized protein</fullName>
    </submittedName>
</protein>
<name>A0A366LRK4_9ACTN</name>
<sequence length="113" mass="12320">MDPFMPPYQPRTPSEIIATANRLVAAVTALGLRGVALNEDHGRALVSVCHGLVAVVDKDGIWWHSPRRLRPGIPLYVHRCTVQRAAEDLVSDHALLNPGPRTPVEVRHAAAPL</sequence>
<accession>A0A366LRK4</accession>
<reference evidence="1 2" key="1">
    <citation type="submission" date="2018-06" db="EMBL/GenBank/DDBJ databases">
        <title>Sphaerisporangium craniellae sp. nov., isolated from a marine sponge in the South China Sea.</title>
        <authorList>
            <person name="Li L."/>
        </authorList>
    </citation>
    <scope>NUCLEOTIDE SEQUENCE [LARGE SCALE GENOMIC DNA]</scope>
    <source>
        <strain evidence="1 2">LHW63015</strain>
    </source>
</reference>
<organism evidence="1 2">
    <name type="scientific">Spongiactinospora rosea</name>
    <dbReference type="NCBI Taxonomy" id="2248750"/>
    <lineage>
        <taxon>Bacteria</taxon>
        <taxon>Bacillati</taxon>
        <taxon>Actinomycetota</taxon>
        <taxon>Actinomycetes</taxon>
        <taxon>Streptosporangiales</taxon>
        <taxon>Streptosporangiaceae</taxon>
        <taxon>Spongiactinospora</taxon>
    </lineage>
</organism>
<dbReference type="EMBL" id="QMEY01000018">
    <property type="protein sequence ID" value="RBQ16153.1"/>
    <property type="molecule type" value="Genomic_DNA"/>
</dbReference>
<dbReference type="AlphaFoldDB" id="A0A366LRK4"/>